<dbReference type="Pfam" id="PF04479">
    <property type="entry name" value="RTA1"/>
    <property type="match status" value="1"/>
</dbReference>
<reference evidence="7" key="1">
    <citation type="submission" date="2015-07" db="EMBL/GenBank/DDBJ databases">
        <authorList>
            <person name="Teixeira M.M."/>
            <person name="Souza R.C."/>
            <person name="Almeida L.G."/>
            <person name="Vicente V.A."/>
            <person name="de Hoog S."/>
            <person name="Bocca A.L."/>
            <person name="de Almeida S.R."/>
            <person name="Vasconcelos A.T."/>
            <person name="Felipe M.S."/>
        </authorList>
    </citation>
    <scope>NUCLEOTIDE SEQUENCE [LARGE SCALE GENOMIC DNA]</scope>
    <source>
        <strain evidence="7">KSF</strain>
    </source>
</reference>
<proteinExistence type="predicted"/>
<keyword evidence="7" id="KW-1185">Reference proteome</keyword>
<dbReference type="VEuPathDB" id="FungiDB:CLCR_10451"/>
<sequence length="268" mass="29250">MHQTSDINQFLADVAQGPSAVFAVLFAISCGLHLWQSRKYRSWAYTWPLPCACILMMAGFICREITADKHKADDLATVVQGLFYSATSPVSSELLPWLNQTISYIVIWAFTSAIISCTAQGCATYFDPDAKTSSVSSALALLKASLFLQLSINAAVLCILVVVFMSRRNDRGNSGGLLTQDAVGQRGPRPSHMFVVSLLGLTALLVVRNVFRTVQVFMAPLSGIWVQEAYFWVFEASVMVCFTALFHVVHPARFVSLGYACGLGGRCA</sequence>
<name>A0A1C1CVH8_9EURO</name>
<feature type="transmembrane region" description="Helical" evidence="5">
    <location>
        <begin position="146"/>
        <end position="165"/>
    </location>
</feature>
<protein>
    <recommendedName>
        <fullName evidence="8">RTA1 domain protein</fullName>
    </recommendedName>
</protein>
<comment type="subcellular location">
    <subcellularLocation>
        <location evidence="1">Membrane</location>
        <topology evidence="1">Multi-pass membrane protein</topology>
    </subcellularLocation>
</comment>
<evidence type="ECO:0000313" key="6">
    <source>
        <dbReference type="EMBL" id="OCT52445.1"/>
    </source>
</evidence>
<evidence type="ECO:0000256" key="3">
    <source>
        <dbReference type="ARBA" id="ARBA00022989"/>
    </source>
</evidence>
<dbReference type="GO" id="GO:0016020">
    <property type="term" value="C:membrane"/>
    <property type="evidence" value="ECO:0007669"/>
    <property type="project" value="UniProtKB-SubCell"/>
</dbReference>
<accession>A0A1C1CVH8</accession>
<evidence type="ECO:0000256" key="4">
    <source>
        <dbReference type="ARBA" id="ARBA00023136"/>
    </source>
</evidence>
<evidence type="ECO:0000313" key="7">
    <source>
        <dbReference type="Proteomes" id="UP000094526"/>
    </source>
</evidence>
<feature type="transmembrane region" description="Helical" evidence="5">
    <location>
        <begin position="20"/>
        <end position="36"/>
    </location>
</feature>
<dbReference type="PANTHER" id="PTHR31465">
    <property type="entry name" value="PROTEIN RTA1-RELATED"/>
    <property type="match status" value="1"/>
</dbReference>
<keyword evidence="3 5" id="KW-1133">Transmembrane helix</keyword>
<dbReference type="InterPro" id="IPR007568">
    <property type="entry name" value="RTA1"/>
</dbReference>
<feature type="transmembrane region" description="Helical" evidence="5">
    <location>
        <begin position="42"/>
        <end position="62"/>
    </location>
</feature>
<keyword evidence="4 5" id="KW-0472">Membrane</keyword>
<keyword evidence="2 5" id="KW-0812">Transmembrane</keyword>
<dbReference type="EMBL" id="LGRB01000008">
    <property type="protein sequence ID" value="OCT52445.1"/>
    <property type="molecule type" value="Genomic_DNA"/>
</dbReference>
<dbReference type="VEuPathDB" id="FungiDB:G647_03844"/>
<evidence type="ECO:0000256" key="5">
    <source>
        <dbReference type="SAM" id="Phobius"/>
    </source>
</evidence>
<dbReference type="Proteomes" id="UP000094526">
    <property type="component" value="Unassembled WGS sequence"/>
</dbReference>
<dbReference type="AlphaFoldDB" id="A0A1C1CVH8"/>
<comment type="caution">
    <text evidence="6">The sequence shown here is derived from an EMBL/GenBank/DDBJ whole genome shotgun (WGS) entry which is preliminary data.</text>
</comment>
<gene>
    <name evidence="6" type="ORF">CLCR_10451</name>
</gene>
<feature type="transmembrane region" description="Helical" evidence="5">
    <location>
        <begin position="193"/>
        <end position="211"/>
    </location>
</feature>
<evidence type="ECO:0008006" key="8">
    <source>
        <dbReference type="Google" id="ProtNLM"/>
    </source>
</evidence>
<feature type="transmembrane region" description="Helical" evidence="5">
    <location>
        <begin position="102"/>
        <end position="126"/>
    </location>
</feature>
<dbReference type="OrthoDB" id="3358017at2759"/>
<organism evidence="6 7">
    <name type="scientific">Cladophialophora carrionii</name>
    <dbReference type="NCBI Taxonomy" id="86049"/>
    <lineage>
        <taxon>Eukaryota</taxon>
        <taxon>Fungi</taxon>
        <taxon>Dikarya</taxon>
        <taxon>Ascomycota</taxon>
        <taxon>Pezizomycotina</taxon>
        <taxon>Eurotiomycetes</taxon>
        <taxon>Chaetothyriomycetidae</taxon>
        <taxon>Chaetothyriales</taxon>
        <taxon>Herpotrichiellaceae</taxon>
        <taxon>Cladophialophora</taxon>
    </lineage>
</organism>
<feature type="transmembrane region" description="Helical" evidence="5">
    <location>
        <begin position="231"/>
        <end position="249"/>
    </location>
</feature>
<dbReference type="PANTHER" id="PTHR31465:SF13">
    <property type="entry name" value="RTA1 DOMAIN PROTEIN-RELATED"/>
    <property type="match status" value="1"/>
</dbReference>
<evidence type="ECO:0000256" key="1">
    <source>
        <dbReference type="ARBA" id="ARBA00004141"/>
    </source>
</evidence>
<evidence type="ECO:0000256" key="2">
    <source>
        <dbReference type="ARBA" id="ARBA00022692"/>
    </source>
</evidence>